<reference evidence="2" key="1">
    <citation type="journal article" date="2008" name="Proc. Natl. Acad. Sci. U.S.A.">
        <title>Complete genome of the uncultured termite group 1 bacteria in a single host protist cell.</title>
        <authorList>
            <person name="Hongoh Y."/>
            <person name="Sharma V.K."/>
            <person name="Prakash T."/>
            <person name="Noda S."/>
            <person name="Taylor T.D."/>
            <person name="Kudo T."/>
            <person name="Sakaki Y."/>
            <person name="Toyoda A."/>
            <person name="Hattori M."/>
            <person name="Ohkuma M."/>
        </authorList>
    </citation>
    <scope>NUCLEOTIDE SEQUENCE [LARGE SCALE GENOMIC DNA]</scope>
    <source>
        <strain evidence="2">Rs-D17 genomovar Ri2008</strain>
    </source>
</reference>
<proteinExistence type="predicted"/>
<dbReference type="KEGG" id="rsd:TGRD_747"/>
<dbReference type="KEGG" id="eti:RSTT_714"/>
<dbReference type="AlphaFoldDB" id="B1GYZ6"/>
<name>B1GYZ6_ENDTX</name>
<dbReference type="EMBL" id="AP009510">
    <property type="protein sequence ID" value="BAG14239.1"/>
    <property type="molecule type" value="Genomic_DNA"/>
</dbReference>
<organism evidence="1 2">
    <name type="scientific">Endomicrobium trichonymphae</name>
    <dbReference type="NCBI Taxonomy" id="1408204"/>
    <lineage>
        <taxon>Bacteria</taxon>
        <taxon>Pseudomonadati</taxon>
        <taxon>Elusimicrobiota</taxon>
        <taxon>Endomicrobiia</taxon>
        <taxon>Endomicrobiales</taxon>
        <taxon>Endomicrobiaceae</taxon>
        <taxon>Candidatus Endomicrobiellum</taxon>
    </lineage>
</organism>
<gene>
    <name evidence="1" type="ordered locus">TGRD_747</name>
</gene>
<protein>
    <submittedName>
        <fullName evidence="1">Uncharacterized protein</fullName>
    </submittedName>
</protein>
<sequence length="101" mass="11673">MTNEEAFAGVFGYEFSKIVNKMKEQGLYPDFGLWEEIIKILQNVDNILGELETAIQISIKKHQPYFDCMIAMINSVESSVRVTHTLLKHLKSHQKRVIAYL</sequence>
<dbReference type="RefSeq" id="WP_015423760.1">
    <property type="nucleotide sequence ID" value="NC_020419.1"/>
</dbReference>
<accession>A0A1C9ZT30</accession>
<evidence type="ECO:0000313" key="1">
    <source>
        <dbReference type="EMBL" id="BAG14239.1"/>
    </source>
</evidence>
<dbReference type="HOGENOM" id="CLU_2290464_0_0_0"/>
<keyword evidence="2" id="KW-1185">Reference proteome</keyword>
<evidence type="ECO:0000313" key="2">
    <source>
        <dbReference type="Proteomes" id="UP000001691"/>
    </source>
</evidence>
<dbReference type="Proteomes" id="UP000001691">
    <property type="component" value="Chromosome"/>
</dbReference>
<accession>B1GYZ6</accession>